<dbReference type="CDD" id="cd01392">
    <property type="entry name" value="HTH_LacI"/>
    <property type="match status" value="1"/>
</dbReference>
<dbReference type="SUPFAM" id="SSF47413">
    <property type="entry name" value="lambda repressor-like DNA-binding domains"/>
    <property type="match status" value="1"/>
</dbReference>
<comment type="caution">
    <text evidence="5">The sequence shown here is derived from an EMBL/GenBank/DDBJ whole genome shotgun (WGS) entry which is preliminary data.</text>
</comment>
<organism evidence="5 6">
    <name type="scientific">Roseateles paludis</name>
    <dbReference type="NCBI Taxonomy" id="3145238"/>
    <lineage>
        <taxon>Bacteria</taxon>
        <taxon>Pseudomonadati</taxon>
        <taxon>Pseudomonadota</taxon>
        <taxon>Betaproteobacteria</taxon>
        <taxon>Burkholderiales</taxon>
        <taxon>Sphaerotilaceae</taxon>
        <taxon>Roseateles</taxon>
    </lineage>
</organism>
<feature type="domain" description="HTH lacI-type" evidence="4">
    <location>
        <begin position="8"/>
        <end position="62"/>
    </location>
</feature>
<dbReference type="EMBL" id="JBDPZD010000002">
    <property type="protein sequence ID" value="MEO3691722.1"/>
    <property type="molecule type" value="Genomic_DNA"/>
</dbReference>
<evidence type="ECO:0000313" key="6">
    <source>
        <dbReference type="Proteomes" id="UP001495147"/>
    </source>
</evidence>
<evidence type="ECO:0000256" key="1">
    <source>
        <dbReference type="ARBA" id="ARBA00023015"/>
    </source>
</evidence>
<reference evidence="5 6" key="1">
    <citation type="submission" date="2024-05" db="EMBL/GenBank/DDBJ databases">
        <title>Roseateles sp. DJS-2-20 16S ribosomal RNA gene Genome sequencing and assembly.</title>
        <authorList>
            <person name="Woo H."/>
        </authorList>
    </citation>
    <scope>NUCLEOTIDE SEQUENCE [LARGE SCALE GENOMIC DNA]</scope>
    <source>
        <strain evidence="5 6">DJS-2-20</strain>
    </source>
</reference>
<dbReference type="CDD" id="cd01545">
    <property type="entry name" value="PBP1_SalR"/>
    <property type="match status" value="1"/>
</dbReference>
<gene>
    <name evidence="5" type="ORF">ABDJ85_09595</name>
</gene>
<name>A0ABV0G1V8_9BURK</name>
<dbReference type="GO" id="GO:0003677">
    <property type="term" value="F:DNA binding"/>
    <property type="evidence" value="ECO:0007669"/>
    <property type="project" value="UniProtKB-KW"/>
</dbReference>
<keyword evidence="6" id="KW-1185">Reference proteome</keyword>
<dbReference type="SUPFAM" id="SSF53822">
    <property type="entry name" value="Periplasmic binding protein-like I"/>
    <property type="match status" value="1"/>
</dbReference>
<evidence type="ECO:0000256" key="2">
    <source>
        <dbReference type="ARBA" id="ARBA00023125"/>
    </source>
</evidence>
<evidence type="ECO:0000256" key="3">
    <source>
        <dbReference type="ARBA" id="ARBA00023163"/>
    </source>
</evidence>
<dbReference type="Pfam" id="PF00356">
    <property type="entry name" value="LacI"/>
    <property type="match status" value="1"/>
</dbReference>
<dbReference type="Gene3D" id="1.10.260.40">
    <property type="entry name" value="lambda repressor-like DNA-binding domains"/>
    <property type="match status" value="1"/>
</dbReference>
<sequence length="352" mass="37640">MAQKSSAPTIEVVARHAGVSPMTVSRVINGADGVRESTRARVNEAIAALNYRPNAAAQRLAGSEQVRLGVLCRQASAVFMSEVFVGLLDQASRSHVQLVVEKCELSDADLADVRTLVSSGIDGMILPPPLCDSPDLLDLLREMDIPTALIASARADGEFHTIGVDDYRAAFEMTRHLIALGHRRIGFINGNPAQSVSAPRLIGYRAAIAAADLPQDNALVATGLFSYRSGLDATESLLALDPRPTAIFAANDDMAAAAVAVAHRQGLDVPGDLTVVGFDDTAIATTIWPELSTIHQPVAEMARAAVEALVRQVRARRNGQPETYAHSQVGFELIRRQSDAPPRIRPPLRVNP</sequence>
<dbReference type="SMART" id="SM00354">
    <property type="entry name" value="HTH_LACI"/>
    <property type="match status" value="1"/>
</dbReference>
<dbReference type="PANTHER" id="PTHR30146">
    <property type="entry name" value="LACI-RELATED TRANSCRIPTIONAL REPRESSOR"/>
    <property type="match status" value="1"/>
</dbReference>
<dbReference type="InterPro" id="IPR046335">
    <property type="entry name" value="LacI/GalR-like_sensor"/>
</dbReference>
<keyword evidence="1" id="KW-0805">Transcription regulation</keyword>
<dbReference type="InterPro" id="IPR000843">
    <property type="entry name" value="HTH_LacI"/>
</dbReference>
<dbReference type="Pfam" id="PF13377">
    <property type="entry name" value="Peripla_BP_3"/>
    <property type="match status" value="1"/>
</dbReference>
<dbReference type="InterPro" id="IPR010982">
    <property type="entry name" value="Lambda_DNA-bd_dom_sf"/>
</dbReference>
<evidence type="ECO:0000313" key="5">
    <source>
        <dbReference type="EMBL" id="MEO3691722.1"/>
    </source>
</evidence>
<dbReference type="InterPro" id="IPR028082">
    <property type="entry name" value="Peripla_BP_I"/>
</dbReference>
<accession>A0ABV0G1V8</accession>
<keyword evidence="3" id="KW-0804">Transcription</keyword>
<dbReference type="PROSITE" id="PS50932">
    <property type="entry name" value="HTH_LACI_2"/>
    <property type="match status" value="1"/>
</dbReference>
<dbReference type="Gene3D" id="3.40.50.2300">
    <property type="match status" value="2"/>
</dbReference>
<keyword evidence="2 5" id="KW-0238">DNA-binding</keyword>
<dbReference type="RefSeq" id="WP_347704536.1">
    <property type="nucleotide sequence ID" value="NZ_JBDPZD010000002.1"/>
</dbReference>
<dbReference type="PANTHER" id="PTHR30146:SF153">
    <property type="entry name" value="LACTOSE OPERON REPRESSOR"/>
    <property type="match status" value="1"/>
</dbReference>
<evidence type="ECO:0000259" key="4">
    <source>
        <dbReference type="PROSITE" id="PS50932"/>
    </source>
</evidence>
<dbReference type="Proteomes" id="UP001495147">
    <property type="component" value="Unassembled WGS sequence"/>
</dbReference>
<protein>
    <submittedName>
        <fullName evidence="5">LacI family DNA-binding transcriptional regulator</fullName>
    </submittedName>
</protein>
<proteinExistence type="predicted"/>